<accession>A0ABZ0QM22</accession>
<name>A0ABZ0QM22_9VIBR</name>
<feature type="domain" description="SAF" evidence="1">
    <location>
        <begin position="43"/>
        <end position="106"/>
    </location>
</feature>
<dbReference type="Proteomes" id="UP001304071">
    <property type="component" value="Chromosome 2"/>
</dbReference>
<feature type="domain" description="Flp pilus assembly protein RcpC/CpaB" evidence="2">
    <location>
        <begin position="118"/>
        <end position="223"/>
    </location>
</feature>
<evidence type="ECO:0000259" key="1">
    <source>
        <dbReference type="Pfam" id="PF08666"/>
    </source>
</evidence>
<dbReference type="InterPro" id="IPR031571">
    <property type="entry name" value="RcpC_dom"/>
</dbReference>
<dbReference type="Pfam" id="PF16976">
    <property type="entry name" value="RcpC"/>
    <property type="match status" value="1"/>
</dbReference>
<dbReference type="InterPro" id="IPR017592">
    <property type="entry name" value="Pilus_assmbl_Flp-typ_CpaB"/>
</dbReference>
<dbReference type="RefSeq" id="WP_261896867.1">
    <property type="nucleotide sequence ID" value="NZ_AP024896.1"/>
</dbReference>
<reference evidence="3 4" key="1">
    <citation type="submission" date="2023-11" db="EMBL/GenBank/DDBJ databases">
        <title>Plant-associative lifestyle of Vibrio porteresiae and its evolutionary dynamics.</title>
        <authorList>
            <person name="Rameshkumar N."/>
            <person name="Kirti K."/>
        </authorList>
    </citation>
    <scope>NUCLEOTIDE SEQUENCE [LARGE SCALE GENOMIC DNA]</scope>
    <source>
        <strain evidence="3 4">MSSRF30</strain>
    </source>
</reference>
<proteinExistence type="predicted"/>
<gene>
    <name evidence="3" type="primary">cpaB</name>
    <name evidence="3" type="ORF">R8Z52_18170</name>
</gene>
<dbReference type="InterPro" id="IPR013974">
    <property type="entry name" value="SAF"/>
</dbReference>
<evidence type="ECO:0000313" key="4">
    <source>
        <dbReference type="Proteomes" id="UP001304071"/>
    </source>
</evidence>
<protein>
    <submittedName>
        <fullName evidence="3">Flp pilus assembly protein CpaB</fullName>
    </submittedName>
</protein>
<dbReference type="NCBIfam" id="TIGR03177">
    <property type="entry name" value="pilus_cpaB"/>
    <property type="match status" value="1"/>
</dbReference>
<dbReference type="CDD" id="cd11614">
    <property type="entry name" value="SAF_CpaB_FlgA_like"/>
    <property type="match status" value="1"/>
</dbReference>
<dbReference type="Pfam" id="PF08666">
    <property type="entry name" value="SAF"/>
    <property type="match status" value="1"/>
</dbReference>
<organism evidence="3 4">
    <name type="scientific">Vibrio porteresiae DSM 19223</name>
    <dbReference type="NCBI Taxonomy" id="1123496"/>
    <lineage>
        <taxon>Bacteria</taxon>
        <taxon>Pseudomonadati</taxon>
        <taxon>Pseudomonadota</taxon>
        <taxon>Gammaproteobacteria</taxon>
        <taxon>Vibrionales</taxon>
        <taxon>Vibrionaceae</taxon>
        <taxon>Vibrio</taxon>
    </lineage>
</organism>
<evidence type="ECO:0000259" key="2">
    <source>
        <dbReference type="Pfam" id="PF16976"/>
    </source>
</evidence>
<dbReference type="EMBL" id="CP138204">
    <property type="protein sequence ID" value="WPC76456.1"/>
    <property type="molecule type" value="Genomic_DNA"/>
</dbReference>
<evidence type="ECO:0000313" key="3">
    <source>
        <dbReference type="EMBL" id="WPC76456.1"/>
    </source>
</evidence>
<sequence length="261" mass="28578">MNIKVVTLIAVLAIFSGGYGLTHQSTAKPEKQVEQKEQEQLIQVYLAKHDLAKGEPLSRSDVVVEKWKQAKANQFGIDKDQSLAFKTGQLVRAPVLAGAVIYPENIISQEDSDYVDFIIQPNRIAFPLETTNDAIVGGVIRANSHIDVLALTSTAQNLANDRSINSYKGVSLAPILMNIKVLKVATEKVKENKEEREKTSLILELTPKQVSTLTIAKRIAQLEVHQTVKNATAKDLSANSGDVMGTYHAITEFRAGNSSVK</sequence>
<keyword evidence="4" id="KW-1185">Reference proteome</keyword>